<feature type="compositionally biased region" description="Polar residues" evidence="1">
    <location>
        <begin position="293"/>
        <end position="304"/>
    </location>
</feature>
<dbReference type="OrthoDB" id="5392628at2"/>
<feature type="chain" id="PRO_5002475576" description="YjbH domain-containing protein" evidence="2">
    <location>
        <begin position="22"/>
        <end position="711"/>
    </location>
</feature>
<sequence>MSKLTPILASGLLTCSFIVIAQVPPKHYQSFTGFSGLVNTPSAEVLEVGEIDLGYNNQLDYRGTTFADGYNYIFSAGLWQGLEVSGQIAANTMHDNMFRTRALGDSQVRDLSFNAKYQIPFIPEDWFDLAIGGKDIGGAANHYESYFAVASKDWLDFRFSTGISTSKSEIGMMDGVFAGVEWQPLEWFALQLEHDAEAVNAAARVTVPKAWLFDLGTLTLTSRFYSNTDHSDEDTYYGINFSMPLSEQSQRDYQAIKPAPDNADVVAHLSEQGAQPGKPREVANSEPVKVASKAQSNESSSAQEVNISELNTEIRALKQALVADGFENVQVGMNREPVIVVKFENPVFNRNDLDAIGVVLGRVAQYISDDSASYTVQLSKHDIPLLSLSGQVSSYRQFIAEGTSPGVVIRQGMMDVPGGVAWIGDGAVNSPYFKPRLTLGPALSSTYATELGVYDFSLALRADLEIPLWRGAGVNITAQTVVADTENFEAGDIFEARRERNGLERAVFYQTLDLPFGLYNQTQVGFFREYYDYTGIINETAWMSPSGRHKLYNTYGFFDYQDYNEDRDYHVMGYQYHWVEQDISFHLSGGEFWQRDKGMKVETKFWFGDSYVSVYAYDTDVRVAGLSFSIPLTPRKDMAVSEYGQVKGNQAWRHGVGTRIGEDTNALVYKKAYTPETSVSLDRTYFNQGRLSGSYVYANLARLREAYLTYK</sequence>
<proteinExistence type="predicted"/>
<dbReference type="PATRIC" id="fig|43658.5.peg.3702"/>
<organism evidence="3 4">
    <name type="scientific">Pseudoalteromonas rubra</name>
    <dbReference type="NCBI Taxonomy" id="43658"/>
    <lineage>
        <taxon>Bacteria</taxon>
        <taxon>Pseudomonadati</taxon>
        <taxon>Pseudomonadota</taxon>
        <taxon>Gammaproteobacteria</taxon>
        <taxon>Alteromonadales</taxon>
        <taxon>Pseudoalteromonadaceae</taxon>
        <taxon>Pseudoalteromonas</taxon>
    </lineage>
</organism>
<name>A0A0F4QIC0_9GAMM</name>
<dbReference type="InterPro" id="IPR010344">
    <property type="entry name" value="YbjH"/>
</dbReference>
<evidence type="ECO:0000313" key="3">
    <source>
        <dbReference type="EMBL" id="KJZ07010.1"/>
    </source>
</evidence>
<dbReference type="Pfam" id="PF06082">
    <property type="entry name" value="YjbH"/>
    <property type="match status" value="2"/>
</dbReference>
<dbReference type="RefSeq" id="WP_046006265.1">
    <property type="nucleotide sequence ID" value="NZ_JXYA01000042.1"/>
</dbReference>
<keyword evidence="2" id="KW-0732">Signal</keyword>
<dbReference type="AlphaFoldDB" id="A0A0F4QIC0"/>
<feature type="region of interest" description="Disordered" evidence="1">
    <location>
        <begin position="271"/>
        <end position="304"/>
    </location>
</feature>
<protein>
    <recommendedName>
        <fullName evidence="5">YjbH domain-containing protein</fullName>
    </recommendedName>
</protein>
<gene>
    <name evidence="3" type="ORF">TW77_17530</name>
</gene>
<dbReference type="Proteomes" id="UP000033452">
    <property type="component" value="Unassembled WGS sequence"/>
</dbReference>
<evidence type="ECO:0000256" key="2">
    <source>
        <dbReference type="SAM" id="SignalP"/>
    </source>
</evidence>
<feature type="signal peptide" evidence="2">
    <location>
        <begin position="1"/>
        <end position="21"/>
    </location>
</feature>
<evidence type="ECO:0000256" key="1">
    <source>
        <dbReference type="SAM" id="MobiDB-lite"/>
    </source>
</evidence>
<comment type="caution">
    <text evidence="3">The sequence shown here is derived from an EMBL/GenBank/DDBJ whole genome shotgun (WGS) entry which is preliminary data.</text>
</comment>
<reference evidence="3 4" key="1">
    <citation type="journal article" date="2015" name="BMC Genomics">
        <title>Genome mining reveals unlocked bioactive potential of marine Gram-negative bacteria.</title>
        <authorList>
            <person name="Machado H."/>
            <person name="Sonnenschein E.C."/>
            <person name="Melchiorsen J."/>
            <person name="Gram L."/>
        </authorList>
    </citation>
    <scope>NUCLEOTIDE SEQUENCE [LARGE SCALE GENOMIC DNA]</scope>
    <source>
        <strain evidence="3 4">S2471</strain>
    </source>
</reference>
<keyword evidence="4" id="KW-1185">Reference proteome</keyword>
<dbReference type="EMBL" id="JXYA01000042">
    <property type="protein sequence ID" value="KJZ07010.1"/>
    <property type="molecule type" value="Genomic_DNA"/>
</dbReference>
<evidence type="ECO:0000313" key="4">
    <source>
        <dbReference type="Proteomes" id="UP000033452"/>
    </source>
</evidence>
<accession>A0A0F4QIC0</accession>
<evidence type="ECO:0008006" key="5">
    <source>
        <dbReference type="Google" id="ProtNLM"/>
    </source>
</evidence>